<proteinExistence type="predicted"/>
<comment type="caution">
    <text evidence="2">The sequence shown here is derived from an EMBL/GenBank/DDBJ whole genome shotgun (WGS) entry which is preliminary data.</text>
</comment>
<dbReference type="EMBL" id="VDGH01000007">
    <property type="protein sequence ID" value="TQR12470.1"/>
    <property type="molecule type" value="Genomic_DNA"/>
</dbReference>
<dbReference type="OrthoDB" id="2731469at2"/>
<feature type="region of interest" description="Disordered" evidence="1">
    <location>
        <begin position="171"/>
        <end position="198"/>
    </location>
</feature>
<reference evidence="2 3" key="1">
    <citation type="submission" date="2019-05" db="EMBL/GenBank/DDBJ databases">
        <title>Psychrobacillus vulpis sp. nov., a new species isolated from feces of a red fox that inhabits in The Tablas de Daimiel Natural Park, Albacete, Spain.</title>
        <authorList>
            <person name="Rodriguez M."/>
            <person name="Reina J.C."/>
            <person name="Bejar V."/>
            <person name="Llamas I."/>
        </authorList>
    </citation>
    <scope>NUCLEOTIDE SEQUENCE [LARGE SCALE GENOMIC DNA]</scope>
    <source>
        <strain evidence="2 3">NEAU-3TGS17</strain>
    </source>
</reference>
<name>A0A544T4U3_9BACI</name>
<evidence type="ECO:0000313" key="2">
    <source>
        <dbReference type="EMBL" id="TQR12470.1"/>
    </source>
</evidence>
<accession>A0A544T4U3</accession>
<organism evidence="2 3">
    <name type="scientific">Psychrobacillus lasiicapitis</name>
    <dbReference type="NCBI Taxonomy" id="1636719"/>
    <lineage>
        <taxon>Bacteria</taxon>
        <taxon>Bacillati</taxon>
        <taxon>Bacillota</taxon>
        <taxon>Bacilli</taxon>
        <taxon>Bacillales</taxon>
        <taxon>Bacillaceae</taxon>
        <taxon>Psychrobacillus</taxon>
    </lineage>
</organism>
<dbReference type="Proteomes" id="UP000317316">
    <property type="component" value="Unassembled WGS sequence"/>
</dbReference>
<dbReference type="AlphaFoldDB" id="A0A544T4U3"/>
<feature type="compositionally biased region" description="Polar residues" evidence="1">
    <location>
        <begin position="179"/>
        <end position="198"/>
    </location>
</feature>
<evidence type="ECO:0000256" key="1">
    <source>
        <dbReference type="SAM" id="MobiDB-lite"/>
    </source>
</evidence>
<gene>
    <name evidence="2" type="ORF">FG382_12650</name>
</gene>
<protein>
    <submittedName>
        <fullName evidence="2">Uncharacterized protein</fullName>
    </submittedName>
</protein>
<sequence>MEDSKLYSTQDIENLKQKIAIYRDTLNSLKAGNPVEVKDERENIKKEEYGERVKNISVQIESINQTVDVLSQDISVIMDLLKSEEVNDLIESINTLVDLHDSINIANENDEKESEMTINHTETIASPIPTPTLPLSYKQLRNFFHNANDVQEISANPEPIVNTSMVNKSIGRRGFPSVGGNSSKKSHGQSRSFHTKPTNTLNRVVLKQAIPLKGNISPSISFTTYDTQPEENTTDMKSFDIVQKEAVIEELENKSELIVEEKIEQVIEVTAETEAEDKVDMIVEDETELVEEDAVVIVVEDKVDMVTEDKTELIVKDETETILENTIEPINEAVEESTVKEQPESKTKNRDIFAFLNFFQKKG</sequence>
<evidence type="ECO:0000313" key="3">
    <source>
        <dbReference type="Proteomes" id="UP000317316"/>
    </source>
</evidence>
<dbReference type="RefSeq" id="WP_142539250.1">
    <property type="nucleotide sequence ID" value="NZ_BMIE01000006.1"/>
</dbReference>
<keyword evidence="3" id="KW-1185">Reference proteome</keyword>